<dbReference type="Proteomes" id="UP001180715">
    <property type="component" value="Unassembled WGS sequence"/>
</dbReference>
<proteinExistence type="predicted"/>
<name>A0ABU1YZ84_9MICC</name>
<keyword evidence="2" id="KW-1185">Reference proteome</keyword>
<reference evidence="1" key="1">
    <citation type="submission" date="2023-07" db="EMBL/GenBank/DDBJ databases">
        <title>Sequencing the genomes of 1000 actinobacteria strains.</title>
        <authorList>
            <person name="Klenk H.-P."/>
        </authorList>
    </citation>
    <scope>NUCLEOTIDE SEQUENCE</scope>
    <source>
        <strain evidence="1">DSM 13068</strain>
    </source>
</reference>
<comment type="caution">
    <text evidence="1">The sequence shown here is derived from an EMBL/GenBank/DDBJ whole genome shotgun (WGS) entry which is preliminary data.</text>
</comment>
<protein>
    <submittedName>
        <fullName evidence="1">Uncharacterized protein (TIGR03089 family)</fullName>
    </submittedName>
</protein>
<evidence type="ECO:0000313" key="1">
    <source>
        <dbReference type="EMBL" id="MDR7293085.1"/>
    </source>
</evidence>
<evidence type="ECO:0000313" key="2">
    <source>
        <dbReference type="Proteomes" id="UP001180715"/>
    </source>
</evidence>
<dbReference type="NCBIfam" id="TIGR03089">
    <property type="entry name" value="TIGR03089 family protein"/>
    <property type="match status" value="1"/>
</dbReference>
<dbReference type="EMBL" id="JAVDXX010000001">
    <property type="protein sequence ID" value="MDR7293085.1"/>
    <property type="molecule type" value="Genomic_DNA"/>
</dbReference>
<sequence length="282" mass="29512">MTSTPSTPSPHTPPLHDESLELRIPQALSLIAERGTATTPLLVDRTRGHRIELSGRVLVNWWAKNAGLLEMEFGIGPGYTVHLDVPPHWRTLPLALAALSLGATVTDHEESADLVITGNPSAHVSAPDVLAVTLEALAVSFPGEVPEGMVDHAAEVRAQPDALAFAAAAAAQAAWDVDGLDTTALEHMAYTEANDGAATSVSWLGVGGTAVQAEAARDATAGGWRSGDWRLGDWSAAMASLLACRSEGSLVLLPLESLVEGKPTDSLCEQERITRAITTGVV</sequence>
<gene>
    <name evidence="1" type="ORF">J2S67_000353</name>
</gene>
<dbReference type="RefSeq" id="WP_310245709.1">
    <property type="nucleotide sequence ID" value="NZ_JAVDXX010000001.1"/>
</dbReference>
<accession>A0ABU1YZ84</accession>
<dbReference type="InterPro" id="IPR017523">
    <property type="entry name" value="Rv3268"/>
</dbReference>
<organism evidence="1 2">
    <name type="scientific">Pseudoglutamicibacter albus</name>
    <dbReference type="NCBI Taxonomy" id="98671"/>
    <lineage>
        <taxon>Bacteria</taxon>
        <taxon>Bacillati</taxon>
        <taxon>Actinomycetota</taxon>
        <taxon>Actinomycetes</taxon>
        <taxon>Micrococcales</taxon>
        <taxon>Micrococcaceae</taxon>
        <taxon>Pseudoglutamicibacter</taxon>
    </lineage>
</organism>